<gene>
    <name evidence="2" type="ORF">A1O3_01237</name>
</gene>
<dbReference type="GeneID" id="19165375"/>
<dbReference type="RefSeq" id="XP_007729575.1">
    <property type="nucleotide sequence ID" value="XM_007731385.1"/>
</dbReference>
<dbReference type="HOGENOM" id="CLU_1288769_0_0_1"/>
<accession>W9YSN6</accession>
<feature type="compositionally biased region" description="Basic and acidic residues" evidence="1">
    <location>
        <begin position="201"/>
        <end position="222"/>
    </location>
</feature>
<evidence type="ECO:0000313" key="3">
    <source>
        <dbReference type="Proteomes" id="UP000019478"/>
    </source>
</evidence>
<feature type="compositionally biased region" description="Polar residues" evidence="1">
    <location>
        <begin position="187"/>
        <end position="200"/>
    </location>
</feature>
<evidence type="ECO:0008006" key="4">
    <source>
        <dbReference type="Google" id="ProtNLM"/>
    </source>
</evidence>
<dbReference type="eggNOG" id="ENOG502R7YN">
    <property type="taxonomic scope" value="Eukaryota"/>
</dbReference>
<dbReference type="OrthoDB" id="4113557at2759"/>
<name>W9YSN6_9EURO</name>
<comment type="caution">
    <text evidence="2">The sequence shown here is derived from an EMBL/GenBank/DDBJ whole genome shotgun (WGS) entry which is preliminary data.</text>
</comment>
<reference evidence="2 3" key="1">
    <citation type="submission" date="2013-03" db="EMBL/GenBank/DDBJ databases">
        <title>The Genome Sequence of Capronia epimyces CBS 606.96.</title>
        <authorList>
            <consortium name="The Broad Institute Genomics Platform"/>
            <person name="Cuomo C."/>
            <person name="de Hoog S."/>
            <person name="Gorbushina A."/>
            <person name="Walker B."/>
            <person name="Young S.K."/>
            <person name="Zeng Q."/>
            <person name="Gargeya S."/>
            <person name="Fitzgerald M."/>
            <person name="Haas B."/>
            <person name="Abouelleil A."/>
            <person name="Allen A.W."/>
            <person name="Alvarado L."/>
            <person name="Arachchi H.M."/>
            <person name="Berlin A.M."/>
            <person name="Chapman S.B."/>
            <person name="Gainer-Dewar J."/>
            <person name="Goldberg J."/>
            <person name="Griggs A."/>
            <person name="Gujja S."/>
            <person name="Hansen M."/>
            <person name="Howarth C."/>
            <person name="Imamovic A."/>
            <person name="Ireland A."/>
            <person name="Larimer J."/>
            <person name="McCowan C."/>
            <person name="Murphy C."/>
            <person name="Pearson M."/>
            <person name="Poon T.W."/>
            <person name="Priest M."/>
            <person name="Roberts A."/>
            <person name="Saif S."/>
            <person name="Shea T."/>
            <person name="Sisk P."/>
            <person name="Sykes S."/>
            <person name="Wortman J."/>
            <person name="Nusbaum C."/>
            <person name="Birren B."/>
        </authorList>
    </citation>
    <scope>NUCLEOTIDE SEQUENCE [LARGE SCALE GENOMIC DNA]</scope>
    <source>
        <strain evidence="2 3">CBS 606.96</strain>
    </source>
</reference>
<sequence>MSITKTFLKNLNARVTITPSPVTLSESTAVLKRLQSFGPVTSFTKVVPKNGSTVNADNTDETEVDVVFSSPETVQKACDASPFTVMVSQDVPDPHVADPYNVRNLQSRRQPKPNSMSCRVRLQELDDSLFSGQNILSSGFSPSNRTRLYQSLLDVKPPPNIMDGLGVLETDRPDILPTAHLTEAPPNLTTMYRSPPSSHRSGGEDRNWTRSAVEYDERSKDK</sequence>
<dbReference type="EMBL" id="AMGY01000001">
    <property type="protein sequence ID" value="EXJ92685.1"/>
    <property type="molecule type" value="Genomic_DNA"/>
</dbReference>
<protein>
    <recommendedName>
        <fullName evidence="4">RRM domain-containing protein</fullName>
    </recommendedName>
</protein>
<organism evidence="2 3">
    <name type="scientific">Capronia epimyces CBS 606.96</name>
    <dbReference type="NCBI Taxonomy" id="1182542"/>
    <lineage>
        <taxon>Eukaryota</taxon>
        <taxon>Fungi</taxon>
        <taxon>Dikarya</taxon>
        <taxon>Ascomycota</taxon>
        <taxon>Pezizomycotina</taxon>
        <taxon>Eurotiomycetes</taxon>
        <taxon>Chaetothyriomycetidae</taxon>
        <taxon>Chaetothyriales</taxon>
        <taxon>Herpotrichiellaceae</taxon>
        <taxon>Capronia</taxon>
    </lineage>
</organism>
<keyword evidence="3" id="KW-1185">Reference proteome</keyword>
<evidence type="ECO:0000256" key="1">
    <source>
        <dbReference type="SAM" id="MobiDB-lite"/>
    </source>
</evidence>
<dbReference type="AlphaFoldDB" id="W9YSN6"/>
<feature type="region of interest" description="Disordered" evidence="1">
    <location>
        <begin position="178"/>
        <end position="222"/>
    </location>
</feature>
<evidence type="ECO:0000313" key="2">
    <source>
        <dbReference type="EMBL" id="EXJ92685.1"/>
    </source>
</evidence>
<proteinExistence type="predicted"/>
<dbReference type="Proteomes" id="UP000019478">
    <property type="component" value="Unassembled WGS sequence"/>
</dbReference>